<evidence type="ECO:0000313" key="2">
    <source>
        <dbReference type="EMBL" id="PWJ73801.1"/>
    </source>
</evidence>
<evidence type="ECO:0008006" key="4">
    <source>
        <dbReference type="Google" id="ProtNLM"/>
    </source>
</evidence>
<dbReference type="Proteomes" id="UP000245412">
    <property type="component" value="Unassembled WGS sequence"/>
</dbReference>
<proteinExistence type="predicted"/>
<name>A0AB73T141_9FIRM</name>
<dbReference type="Gene3D" id="3.30.1490.300">
    <property type="match status" value="1"/>
</dbReference>
<feature type="transmembrane region" description="Helical" evidence="1">
    <location>
        <begin position="318"/>
        <end position="338"/>
    </location>
</feature>
<keyword evidence="1" id="KW-0812">Transmembrane</keyword>
<evidence type="ECO:0000313" key="3">
    <source>
        <dbReference type="Proteomes" id="UP000245412"/>
    </source>
</evidence>
<keyword evidence="1" id="KW-0472">Membrane</keyword>
<organism evidence="2 3">
    <name type="scientific">Murimonas intestini</name>
    <dbReference type="NCBI Taxonomy" id="1337051"/>
    <lineage>
        <taxon>Bacteria</taxon>
        <taxon>Bacillati</taxon>
        <taxon>Bacillota</taxon>
        <taxon>Clostridia</taxon>
        <taxon>Lachnospirales</taxon>
        <taxon>Lachnospiraceae</taxon>
        <taxon>Murimonas</taxon>
    </lineage>
</organism>
<keyword evidence="3" id="KW-1185">Reference proteome</keyword>
<reference evidence="2 3" key="1">
    <citation type="submission" date="2018-05" db="EMBL/GenBank/DDBJ databases">
        <authorList>
            <person name="Goeker M."/>
            <person name="Huntemann M."/>
            <person name="Clum A."/>
            <person name="Pillay M."/>
            <person name="Palaniappan K."/>
            <person name="Varghese N."/>
            <person name="Mikhailova N."/>
            <person name="Stamatis D."/>
            <person name="Reddy T."/>
            <person name="Daum C."/>
            <person name="Shapiro N."/>
            <person name="Ivanova N."/>
            <person name="Kyrpides N."/>
            <person name="Woyke T."/>
        </authorList>
    </citation>
    <scope>NUCLEOTIDE SEQUENCE [LARGE SCALE GENOMIC DNA]</scope>
    <source>
        <strain evidence="2 3">DSM 26524</strain>
    </source>
</reference>
<dbReference type="Gene3D" id="3.30.420.40">
    <property type="match status" value="2"/>
</dbReference>
<gene>
    <name evidence="2" type="ORF">C7383_111137</name>
</gene>
<dbReference type="RefSeq" id="WP_109747593.1">
    <property type="nucleotide sequence ID" value="NZ_JANKBI010000011.1"/>
</dbReference>
<dbReference type="AlphaFoldDB" id="A0AB73T141"/>
<dbReference type="EMBL" id="QGGY01000011">
    <property type="protein sequence ID" value="PWJ73801.1"/>
    <property type="molecule type" value="Genomic_DNA"/>
</dbReference>
<keyword evidence="1" id="KW-1133">Transmembrane helix</keyword>
<evidence type="ECO:0000256" key="1">
    <source>
        <dbReference type="SAM" id="Phobius"/>
    </source>
</evidence>
<protein>
    <recommendedName>
        <fullName evidence="4">Type IV pilus assembly protein PilM</fullName>
    </recommendedName>
</protein>
<accession>A0AB73T141</accession>
<sequence length="485" mass="53682">MVTSVYLSNNTVRVLEGTGGRSSLAVGRICELQLPEGCLINGVITNAQGLEAELKEFWAENKLSKKNIMLVIGSSQFTVKELDLPNMSSRKLLDMLPREMADAERKEAPLCDYMYLRKQEKKGAMHIIGAMVERNFLDEYVQLFQRLGISIEGIQMVRTSMLSVFAYLPELSGKTCIIQILDGNNLTSILLIEGAYRYSTRVRLFNEEGTPEFAREIARNVSTIIQFNSTQKDSVPVKEFCIGGLKQREDCISAVESLGLKEFDLSLNAKLNLPDGEEARDYLPELGAFAARSKGINFWQAYKKNPARQKALGEAVHYAVPGLVVLGICVAVCGGLFVRNYFKQAGLDELDAYLMDMNNIEMSMEADRLSAELAVLKRKTASAQTVEAALSSYPKVNSRVTDAVIACGGRTVEIEVQSYLAETGTLSLLATAANVTEINAFIDRLEAANLFDRVEYTGYAYMEEAKVYNINVVCYLAETAGKQVD</sequence>
<comment type="caution">
    <text evidence="2">The sequence shown here is derived from an EMBL/GenBank/DDBJ whole genome shotgun (WGS) entry which is preliminary data.</text>
</comment>